<dbReference type="GO" id="GO:0007283">
    <property type="term" value="P:spermatogenesis"/>
    <property type="evidence" value="ECO:0007669"/>
    <property type="project" value="TreeGrafter"/>
</dbReference>
<comment type="similarity">
    <text evidence="2">Belongs to the MEI4L family.</text>
</comment>
<evidence type="ECO:0000256" key="1">
    <source>
        <dbReference type="ARBA" id="ARBA00023254"/>
    </source>
</evidence>
<sequence length="378" mass="43071">MEEEKNSFNDGAMSCFMRVSRLTVAVAIIKSRPSEGVRHFTESLSKTLKQQEEGWKSKACVLQEDLLRLRQELILTRSLLKAERRAGPPDGQQVVECLSQDDTQQFKSDSSGCDIDITSHSGEAPCLPLTPPNSQKVIVQGRSWRQDCGLVKHMRFLQCLSGLRRDYGPSLCVDDDDEVVWDSVVQLLDCVLEVFRQAHVGQPVHHPELLRHATQVMAQTLGGGKTDRWPSLERFSRVEDLLKEMICLLLTSHQVNEFSVKALMSECLMTLGESRVVRAALVKILMSHILQLAQHLWDICQSSSDRQMDYIRYENSFYVFWMLEQLSADTDVEQELISQLETGAFSLSDEFPLFSLYMWRIGGLYRTTAMRPDETECS</sequence>
<accession>A0A5A9NLC0</accession>
<dbReference type="GO" id="GO:0006310">
    <property type="term" value="P:DNA recombination"/>
    <property type="evidence" value="ECO:0007669"/>
    <property type="project" value="InterPro"/>
</dbReference>
<gene>
    <name evidence="3" type="ORF">E1301_Tti017423</name>
</gene>
<dbReference type="InterPro" id="IPR025888">
    <property type="entry name" value="MEI4"/>
</dbReference>
<dbReference type="PANTHER" id="PTHR28575">
    <property type="entry name" value="MEIOSIS-SPECIFIC PROTEIN MEI4"/>
    <property type="match status" value="1"/>
</dbReference>
<dbReference type="EMBL" id="SOYY01000018">
    <property type="protein sequence ID" value="KAA0708987.1"/>
    <property type="molecule type" value="Genomic_DNA"/>
</dbReference>
<organism evidence="3 4">
    <name type="scientific">Triplophysa tibetana</name>
    <dbReference type="NCBI Taxonomy" id="1572043"/>
    <lineage>
        <taxon>Eukaryota</taxon>
        <taxon>Metazoa</taxon>
        <taxon>Chordata</taxon>
        <taxon>Craniata</taxon>
        <taxon>Vertebrata</taxon>
        <taxon>Euteleostomi</taxon>
        <taxon>Actinopterygii</taxon>
        <taxon>Neopterygii</taxon>
        <taxon>Teleostei</taxon>
        <taxon>Ostariophysi</taxon>
        <taxon>Cypriniformes</taxon>
        <taxon>Nemacheilidae</taxon>
        <taxon>Triplophysa</taxon>
    </lineage>
</organism>
<evidence type="ECO:0000313" key="4">
    <source>
        <dbReference type="Proteomes" id="UP000324632"/>
    </source>
</evidence>
<proteinExistence type="inferred from homology"/>
<keyword evidence="1" id="KW-0469">Meiosis</keyword>
<dbReference type="GO" id="GO:0042138">
    <property type="term" value="P:meiotic DNA double-strand break formation"/>
    <property type="evidence" value="ECO:0007669"/>
    <property type="project" value="InterPro"/>
</dbReference>
<name>A0A5A9NLC0_9TELE</name>
<evidence type="ECO:0000313" key="3">
    <source>
        <dbReference type="EMBL" id="KAA0708987.1"/>
    </source>
</evidence>
<dbReference type="AlphaFoldDB" id="A0A5A9NLC0"/>
<reference evidence="3 4" key="1">
    <citation type="journal article" date="2019" name="Mol. Ecol. Resour.">
        <title>Chromosome-level genome assembly of Triplophysa tibetana, a fish adapted to the harsh high-altitude environment of the Tibetan Plateau.</title>
        <authorList>
            <person name="Yang X."/>
            <person name="Liu H."/>
            <person name="Ma Z."/>
            <person name="Zou Y."/>
            <person name="Zou M."/>
            <person name="Mao Y."/>
            <person name="Li X."/>
            <person name="Wang H."/>
            <person name="Chen T."/>
            <person name="Wang W."/>
            <person name="Yang R."/>
        </authorList>
    </citation>
    <scope>NUCLEOTIDE SEQUENCE [LARGE SCALE GENOMIC DNA]</scope>
    <source>
        <strain evidence="3">TTIB1903HZAU</strain>
        <tissue evidence="3">Muscle</tissue>
    </source>
</reference>
<comment type="caution">
    <text evidence="3">The sequence shown here is derived from an EMBL/GenBank/DDBJ whole genome shotgun (WGS) entry which is preliminary data.</text>
</comment>
<dbReference type="Proteomes" id="UP000324632">
    <property type="component" value="Chromosome 18"/>
</dbReference>
<dbReference type="GO" id="GO:0000800">
    <property type="term" value="C:lateral element"/>
    <property type="evidence" value="ECO:0007669"/>
    <property type="project" value="TreeGrafter"/>
</dbReference>
<dbReference type="GO" id="GO:0048477">
    <property type="term" value="P:oogenesis"/>
    <property type="evidence" value="ECO:0007669"/>
    <property type="project" value="TreeGrafter"/>
</dbReference>
<dbReference type="Pfam" id="PF13971">
    <property type="entry name" value="Mei4"/>
    <property type="match status" value="1"/>
</dbReference>
<dbReference type="GO" id="GO:0007129">
    <property type="term" value="P:homologous chromosome pairing at meiosis"/>
    <property type="evidence" value="ECO:0007669"/>
    <property type="project" value="TreeGrafter"/>
</dbReference>
<protein>
    <submittedName>
        <fullName evidence="3">Meiosis-specific protein MEI4</fullName>
    </submittedName>
</protein>
<evidence type="ECO:0000256" key="2">
    <source>
        <dbReference type="ARBA" id="ARBA00093453"/>
    </source>
</evidence>
<dbReference type="PANTHER" id="PTHR28575:SF1">
    <property type="entry name" value="MEIOSIS-SPECIFIC PROTEIN MEI4"/>
    <property type="match status" value="1"/>
</dbReference>
<keyword evidence="4" id="KW-1185">Reference proteome</keyword>